<evidence type="ECO:0000313" key="5">
    <source>
        <dbReference type="Proteomes" id="UP001208689"/>
    </source>
</evidence>
<dbReference type="EC" id="2.6.1.17" evidence="4"/>
<dbReference type="InterPro" id="IPR015424">
    <property type="entry name" value="PyrdxlP-dep_Trfase"/>
</dbReference>
<keyword evidence="5" id="KW-1185">Reference proteome</keyword>
<dbReference type="Pfam" id="PF00202">
    <property type="entry name" value="Aminotran_3"/>
    <property type="match status" value="1"/>
</dbReference>
<dbReference type="InterPro" id="IPR015422">
    <property type="entry name" value="PyrdxlP-dep_Trfase_small"/>
</dbReference>
<gene>
    <name evidence="4" type="ORF">NEF87_003920</name>
</gene>
<sequence length="480" mass="52696">MFDTKWLSKEEIEGLINNELTDAEIAKCRKNHLLVPVLDDIIEGTTKPGKGGTAYFKFRGKTEPILDCTAQAWSLNLGHAPADVNYAVQLQAQHSTHVRYGYLTPIRVKLINRLADIAPGQLKGGKIALNNLGGGGAIECAIRTAYINTRKGGDQIATFWRGYHGSSLALSGATQQIGMAMRYRPFGIDRFLKTMYPYCYRCPFGYKCGLEGKKDPNCNLECLAVVTQHLETFHTSGVAAVLIEPNQGAGGQIPAPVEFLLGLKEVCNRNKMKLIYDECQTGFGRTGKMWMTELLSEQAGADVSPDILAATKGAAGGYPLGICIAKPKLKMLSEAEEHTTYSSSPVLMAASLVTIEILQKQKIPENAARQGAKITQFLKEMQTKYPQIGDIRGPGLFIGIELVQDAESRAPNNELTEKIIEKGMKNNIMFGECMPILKPSGEMMRNVLKIKPPLIISDDETEKICQLFEKSFKEALADLS</sequence>
<dbReference type="InterPro" id="IPR005814">
    <property type="entry name" value="Aminotrans_3"/>
</dbReference>
<reference evidence="4" key="1">
    <citation type="submission" date="2022-09" db="EMBL/GenBank/DDBJ databases">
        <title>Actin cytoskeleton and complex cell architecture in an #Asgard archaeon.</title>
        <authorList>
            <person name="Ponce Toledo R.I."/>
            <person name="Schleper C."/>
            <person name="Rodrigues Oliveira T."/>
            <person name="Wollweber F."/>
            <person name="Xu J."/>
            <person name="Rittmann S."/>
            <person name="Klingl A."/>
            <person name="Pilhofer M."/>
        </authorList>
    </citation>
    <scope>NUCLEOTIDE SEQUENCE</scope>
    <source>
        <strain evidence="4">B-35</strain>
    </source>
</reference>
<evidence type="ECO:0000256" key="1">
    <source>
        <dbReference type="ARBA" id="ARBA00008954"/>
    </source>
</evidence>
<dbReference type="InterPro" id="IPR015421">
    <property type="entry name" value="PyrdxlP-dep_Trfase_major"/>
</dbReference>
<protein>
    <submittedName>
        <fullName evidence="4">Acetylornithine/succinyldiaminopimelate aminotransferase</fullName>
        <ecNumber evidence="4">2.6.1.17</ecNumber>
    </submittedName>
</protein>
<dbReference type="EMBL" id="CP104013">
    <property type="protein sequence ID" value="UYP47635.1"/>
    <property type="molecule type" value="Genomic_DNA"/>
</dbReference>
<keyword evidence="4" id="KW-0032">Aminotransferase</keyword>
<evidence type="ECO:0000313" key="4">
    <source>
        <dbReference type="EMBL" id="UYP47635.1"/>
    </source>
</evidence>
<keyword evidence="2 3" id="KW-0663">Pyridoxal phosphate</keyword>
<accession>A0ABY6HVS6</accession>
<dbReference type="Gene3D" id="3.90.1150.10">
    <property type="entry name" value="Aspartate Aminotransferase, domain 1"/>
    <property type="match status" value="1"/>
</dbReference>
<keyword evidence="4" id="KW-0808">Transferase</keyword>
<dbReference type="Gene3D" id="3.40.640.10">
    <property type="entry name" value="Type I PLP-dependent aspartate aminotransferase-like (Major domain)"/>
    <property type="match status" value="1"/>
</dbReference>
<organism evidence="4 5">
    <name type="scientific">Candidatus Lokiarchaeum ossiferum</name>
    <dbReference type="NCBI Taxonomy" id="2951803"/>
    <lineage>
        <taxon>Archaea</taxon>
        <taxon>Promethearchaeati</taxon>
        <taxon>Promethearchaeota</taxon>
        <taxon>Promethearchaeia</taxon>
        <taxon>Promethearchaeales</taxon>
        <taxon>Promethearchaeaceae</taxon>
        <taxon>Candidatus Lokiarchaeum</taxon>
    </lineage>
</organism>
<dbReference type="CDD" id="cd00610">
    <property type="entry name" value="OAT_like"/>
    <property type="match status" value="1"/>
</dbReference>
<evidence type="ECO:0000256" key="3">
    <source>
        <dbReference type="RuleBase" id="RU003560"/>
    </source>
</evidence>
<dbReference type="GO" id="GO:0009016">
    <property type="term" value="F:succinyldiaminopimelate transaminase activity"/>
    <property type="evidence" value="ECO:0007669"/>
    <property type="project" value="UniProtKB-EC"/>
</dbReference>
<name>A0ABY6HVS6_9ARCH</name>
<dbReference type="SUPFAM" id="SSF53383">
    <property type="entry name" value="PLP-dependent transferases"/>
    <property type="match status" value="1"/>
</dbReference>
<evidence type="ECO:0000256" key="2">
    <source>
        <dbReference type="ARBA" id="ARBA00022898"/>
    </source>
</evidence>
<comment type="similarity">
    <text evidence="1 3">Belongs to the class-III pyridoxal-phosphate-dependent aminotransferase family.</text>
</comment>
<dbReference type="PANTHER" id="PTHR45688:SF13">
    <property type="entry name" value="ALANINE--GLYOXYLATE AMINOTRANSFERASE 2-LIKE"/>
    <property type="match status" value="1"/>
</dbReference>
<dbReference type="PANTHER" id="PTHR45688">
    <property type="match status" value="1"/>
</dbReference>
<dbReference type="Proteomes" id="UP001208689">
    <property type="component" value="Chromosome"/>
</dbReference>
<proteinExistence type="inferred from homology"/>